<evidence type="ECO:0000313" key="1">
    <source>
        <dbReference type="EMBL" id="PDO10006.1"/>
    </source>
</evidence>
<evidence type="ECO:0000313" key="2">
    <source>
        <dbReference type="Proteomes" id="UP000243688"/>
    </source>
</evidence>
<dbReference type="Proteomes" id="UP000243688">
    <property type="component" value="Unassembled WGS sequence"/>
</dbReference>
<comment type="caution">
    <text evidence="1">The sequence shown here is derived from an EMBL/GenBank/DDBJ whole genome shotgun (WGS) entry which is preliminary data.</text>
</comment>
<name>A0A2A6DZM0_9BACL</name>
<organism evidence="1 2">
    <name type="scientific">Candidatus Reconcilbacillus cellulovorans</name>
    <dbReference type="NCBI Taxonomy" id="1906605"/>
    <lineage>
        <taxon>Bacteria</taxon>
        <taxon>Bacillati</taxon>
        <taxon>Bacillota</taxon>
        <taxon>Bacilli</taxon>
        <taxon>Bacillales</taxon>
        <taxon>Paenibacillaceae</taxon>
        <taxon>Candidatus Reconcilbacillus</taxon>
    </lineage>
</organism>
<sequence length="168" mass="19348">MVAIYGQMLSPSRPVEYLIPYSTVMELYDMKDSEEPIMSDPADDGHARQMIEEMIKFFEQPLNRKKIERALLAPWRKSPPLLVNDKVTITVVYAVENAQYGEELDPIETELILTSLREQAPIVTDQYEFVDKVIDAEIPVKVYDIDDFDYALEEELPSEDTNPNSKSK</sequence>
<proteinExistence type="predicted"/>
<reference evidence="1 2" key="1">
    <citation type="submission" date="2016-12" db="EMBL/GenBank/DDBJ databases">
        <title>Candidatus Reconcilibacillus cellulovorans genome.</title>
        <authorList>
            <person name="Kolinko S."/>
            <person name="Wu Y.-W."/>
            <person name="Tachea F."/>
            <person name="Denzel E."/>
            <person name="Hiras J."/>
            <person name="Baecker N."/>
            <person name="Chan L.J."/>
            <person name="Eichorst S.A."/>
            <person name="Frey D."/>
            <person name="Adams P.D."/>
            <person name="Pray T."/>
            <person name="Tanjore D."/>
            <person name="Petzold C.J."/>
            <person name="Gladden J.M."/>
            <person name="Simmons B.A."/>
            <person name="Singer S.W."/>
        </authorList>
    </citation>
    <scope>NUCLEOTIDE SEQUENCE [LARGE SCALE GENOMIC DNA]</scope>
    <source>
        <strain evidence="1">JTherm</strain>
    </source>
</reference>
<accession>A0A2A6DZM0</accession>
<dbReference type="AlphaFoldDB" id="A0A2A6DZM0"/>
<gene>
    <name evidence="1" type="ORF">BLM47_09670</name>
</gene>
<dbReference type="EMBL" id="MOXJ01000022">
    <property type="protein sequence ID" value="PDO10006.1"/>
    <property type="molecule type" value="Genomic_DNA"/>
</dbReference>
<protein>
    <submittedName>
        <fullName evidence="1">ADP-heptose synthase</fullName>
    </submittedName>
</protein>